<keyword evidence="5" id="KW-1185">Reference proteome</keyword>
<keyword evidence="2" id="KW-0067">ATP-binding</keyword>
<dbReference type="SUPFAM" id="SSF52540">
    <property type="entry name" value="P-loop containing nucleoside triphosphate hydrolases"/>
    <property type="match status" value="1"/>
</dbReference>
<evidence type="ECO:0000256" key="1">
    <source>
        <dbReference type="ARBA" id="ARBA00022741"/>
    </source>
</evidence>
<dbReference type="EMBL" id="BJYF01000006">
    <property type="protein sequence ID" value="GEN59453.1"/>
    <property type="molecule type" value="Genomic_DNA"/>
</dbReference>
<dbReference type="InterPro" id="IPR017871">
    <property type="entry name" value="ABC_transporter-like_CS"/>
</dbReference>
<evidence type="ECO:0000313" key="4">
    <source>
        <dbReference type="EMBL" id="GEN59453.1"/>
    </source>
</evidence>
<dbReference type="AlphaFoldDB" id="A0A511X931"/>
<dbReference type="InterPro" id="IPR027417">
    <property type="entry name" value="P-loop_NTPase"/>
</dbReference>
<dbReference type="GO" id="GO:0016887">
    <property type="term" value="F:ATP hydrolysis activity"/>
    <property type="evidence" value="ECO:0007669"/>
    <property type="project" value="InterPro"/>
</dbReference>
<dbReference type="InterPro" id="IPR050334">
    <property type="entry name" value="Molybdenum_import_ModC"/>
</dbReference>
<dbReference type="Proteomes" id="UP000321635">
    <property type="component" value="Unassembled WGS sequence"/>
</dbReference>
<name>A0A511X931_9PROT</name>
<evidence type="ECO:0000313" key="5">
    <source>
        <dbReference type="Proteomes" id="UP000321635"/>
    </source>
</evidence>
<feature type="domain" description="ABC transporter" evidence="3">
    <location>
        <begin position="15"/>
        <end position="221"/>
    </location>
</feature>
<accession>A0A511X931</accession>
<dbReference type="Pfam" id="PF00005">
    <property type="entry name" value="ABC_tran"/>
    <property type="match status" value="1"/>
</dbReference>
<dbReference type="Gene3D" id="3.40.50.300">
    <property type="entry name" value="P-loop containing nucleotide triphosphate hydrolases"/>
    <property type="match status" value="1"/>
</dbReference>
<organism evidence="4 5">
    <name type="scientific">Acetobacter nitrogenifigens DSM 23921 = NBRC 105050</name>
    <dbReference type="NCBI Taxonomy" id="1120919"/>
    <lineage>
        <taxon>Bacteria</taxon>
        <taxon>Pseudomonadati</taxon>
        <taxon>Pseudomonadota</taxon>
        <taxon>Alphaproteobacteria</taxon>
        <taxon>Acetobacterales</taxon>
        <taxon>Acetobacteraceae</taxon>
        <taxon>Acetobacter</taxon>
    </lineage>
</organism>
<dbReference type="STRING" id="1120919.GCA_000429165_01931"/>
<protein>
    <recommendedName>
        <fullName evidence="3">ABC transporter domain-containing protein</fullName>
    </recommendedName>
</protein>
<dbReference type="SMART" id="SM00382">
    <property type="entry name" value="AAA"/>
    <property type="match status" value="1"/>
</dbReference>
<dbReference type="PROSITE" id="PS00211">
    <property type="entry name" value="ABC_TRANSPORTER_1"/>
    <property type="match status" value="1"/>
</dbReference>
<dbReference type="RefSeq" id="WP_051292180.1">
    <property type="nucleotide sequence ID" value="NZ_AUBI01000006.1"/>
</dbReference>
<dbReference type="PANTHER" id="PTHR43514:SF10">
    <property type="entry name" value="MOLYBDENUM IMPORT ATP-BINDING PROTEIN MODC 2"/>
    <property type="match status" value="1"/>
</dbReference>
<comment type="caution">
    <text evidence="4">The sequence shown here is derived from an EMBL/GenBank/DDBJ whole genome shotgun (WGS) entry which is preliminary data.</text>
</comment>
<dbReference type="GO" id="GO:0005524">
    <property type="term" value="F:ATP binding"/>
    <property type="evidence" value="ECO:0007669"/>
    <property type="project" value="UniProtKB-KW"/>
</dbReference>
<dbReference type="PROSITE" id="PS50893">
    <property type="entry name" value="ABC_TRANSPORTER_2"/>
    <property type="match status" value="1"/>
</dbReference>
<dbReference type="OrthoDB" id="9802264at2"/>
<proteinExistence type="predicted"/>
<evidence type="ECO:0000256" key="2">
    <source>
        <dbReference type="ARBA" id="ARBA00022840"/>
    </source>
</evidence>
<evidence type="ECO:0000259" key="3">
    <source>
        <dbReference type="PROSITE" id="PS50893"/>
    </source>
</evidence>
<dbReference type="InterPro" id="IPR003593">
    <property type="entry name" value="AAA+_ATPase"/>
</dbReference>
<sequence length="222" mass="24528">MTHGDIPSPAAPTFRRVEDCLDVRFDSAVSRLCLDVAFCAGSGVTVLRGPSGCGKTTVLRGIAGLLRLPRGRCVFRGEVWQDDVVFAPPWRRPVGYAPQESVLFPHLSVRRNLLYASRGRLPREGFLFEPVVELLRLEPLLERGTQALSGGERQRVAIGRALLAQPRLLLLDEPLSALDGASKKEFAGRLFRLIEEADLPTLYVTHDDAELRMVATRVVEMG</sequence>
<dbReference type="PANTHER" id="PTHR43514">
    <property type="entry name" value="ABC TRANSPORTER I FAMILY MEMBER 10"/>
    <property type="match status" value="1"/>
</dbReference>
<reference evidence="4 5" key="1">
    <citation type="submission" date="2019-07" db="EMBL/GenBank/DDBJ databases">
        <title>Whole genome shotgun sequence of Acetobacter nitrogenifigens NBRC 105050.</title>
        <authorList>
            <person name="Hosoyama A."/>
            <person name="Uohara A."/>
            <person name="Ohji S."/>
            <person name="Ichikawa N."/>
        </authorList>
    </citation>
    <scope>NUCLEOTIDE SEQUENCE [LARGE SCALE GENOMIC DNA]</scope>
    <source>
        <strain evidence="4 5">NBRC 105050</strain>
    </source>
</reference>
<dbReference type="InterPro" id="IPR003439">
    <property type="entry name" value="ABC_transporter-like_ATP-bd"/>
</dbReference>
<gene>
    <name evidence="4" type="ORF">ANI02nite_13370</name>
</gene>
<keyword evidence="1" id="KW-0547">Nucleotide-binding</keyword>